<dbReference type="KEGG" id="dsc:ABOD76_04590"/>
<evidence type="ECO:0000313" key="1">
    <source>
        <dbReference type="EMBL" id="XBV83973.1"/>
    </source>
</evidence>
<proteinExistence type="predicted"/>
<sequence>MGRAPTPASEDGQSGRGSAWAVRHWPYEQVWLDLEQGVVVATGGGGHVAGLLVTTVPLGAP</sequence>
<accession>A0AAU7U6J6</accession>
<protein>
    <submittedName>
        <fullName evidence="1">Uncharacterized protein</fullName>
    </submittedName>
</protein>
<name>A0AAU7U6J6_9DEIO</name>
<gene>
    <name evidence="1" type="ORF">ABOD76_04590</name>
</gene>
<keyword evidence="1" id="KW-0614">Plasmid</keyword>
<geneLocation type="plasmid" evidence="1">
    <name>pDson03</name>
</geneLocation>
<dbReference type="EMBL" id="CP158298">
    <property type="protein sequence ID" value="XBV83973.1"/>
    <property type="molecule type" value="Genomic_DNA"/>
</dbReference>
<organism evidence="1">
    <name type="scientific">Deinococcus sonorensis KR-87</name>
    <dbReference type="NCBI Taxonomy" id="694439"/>
    <lineage>
        <taxon>Bacteria</taxon>
        <taxon>Thermotogati</taxon>
        <taxon>Deinococcota</taxon>
        <taxon>Deinococci</taxon>
        <taxon>Deinococcales</taxon>
        <taxon>Deinococcaceae</taxon>
        <taxon>Deinococcus</taxon>
    </lineage>
</organism>
<reference evidence="1" key="1">
    <citation type="submission" date="2024-06" db="EMBL/GenBank/DDBJ databases">
        <title>Draft Genome Sequence of Deinococcus sonorensis Type Strain KR-87, a Biofilm Producing Representative of the Genus Deinococcus.</title>
        <authorList>
            <person name="Boren L.S."/>
            <person name="Grosso R.A."/>
            <person name="Hugenberg-Cox A.N."/>
            <person name="Hill J.T.E."/>
            <person name="Albert C.M."/>
            <person name="Tuohy J.M."/>
        </authorList>
    </citation>
    <scope>NUCLEOTIDE SEQUENCE</scope>
    <source>
        <strain evidence="1">KR-87</strain>
        <plasmid evidence="1">pDson03</plasmid>
    </source>
</reference>
<dbReference type="RefSeq" id="WP_350241883.1">
    <property type="nucleotide sequence ID" value="NZ_CP158298.1"/>
</dbReference>
<dbReference type="AlphaFoldDB" id="A0AAU7U6J6"/>